<dbReference type="SUPFAM" id="SSF53335">
    <property type="entry name" value="S-adenosyl-L-methionine-dependent methyltransferases"/>
    <property type="match status" value="1"/>
</dbReference>
<evidence type="ECO:0000256" key="4">
    <source>
        <dbReference type="ARBA" id="ARBA00022691"/>
    </source>
</evidence>
<dbReference type="CDD" id="cd02440">
    <property type="entry name" value="AdoMet_MTases"/>
    <property type="match status" value="1"/>
</dbReference>
<comment type="caution">
    <text evidence="5">The sequence shown here is derived from an EMBL/GenBank/DDBJ whole genome shotgun (WGS) entry which is preliminary data.</text>
</comment>
<dbReference type="GO" id="GO:0032259">
    <property type="term" value="P:methylation"/>
    <property type="evidence" value="ECO:0007669"/>
    <property type="project" value="UniProtKB-KW"/>
</dbReference>
<keyword evidence="1" id="KW-0597">Phosphoprotein</keyword>
<evidence type="ECO:0000256" key="1">
    <source>
        <dbReference type="ARBA" id="ARBA00022553"/>
    </source>
</evidence>
<dbReference type="AlphaFoldDB" id="B9XF28"/>
<protein>
    <submittedName>
        <fullName evidence="5">Thiopurine S-methyltransferase</fullName>
    </submittedName>
</protein>
<dbReference type="Gene3D" id="3.40.50.150">
    <property type="entry name" value="Vaccinia Virus protein VP39"/>
    <property type="match status" value="1"/>
</dbReference>
<evidence type="ECO:0000256" key="2">
    <source>
        <dbReference type="ARBA" id="ARBA00022603"/>
    </source>
</evidence>
<name>B9XF28_PEDPL</name>
<keyword evidence="2 5" id="KW-0489">Methyltransferase</keyword>
<sequence>MNISEWEKRYQTGDMPWEKGAPSPGLVDFLKANPDLTKGTVCVPGCGTGHDVRAWAATGFEVTGYDLAPSAIRLSKERTAAAGLKADFFQGDFLHDTPAKRFDWLFEHTLFCAINPDQRDQYVDSLLRWLKPEGQYLAVNYMIPDEDGPPFGTTRQELVSRFSPHFELLKEWVPRSYPNRTGLEMMLWWKRKV</sequence>
<dbReference type="Proteomes" id="UP000003688">
    <property type="component" value="Unassembled WGS sequence"/>
</dbReference>
<proteinExistence type="predicted"/>
<organism evidence="5 6">
    <name type="scientific">Pedosphaera parvula (strain Ellin514)</name>
    <dbReference type="NCBI Taxonomy" id="320771"/>
    <lineage>
        <taxon>Bacteria</taxon>
        <taxon>Pseudomonadati</taxon>
        <taxon>Verrucomicrobiota</taxon>
        <taxon>Pedosphaerae</taxon>
        <taxon>Pedosphaerales</taxon>
        <taxon>Pedosphaeraceae</taxon>
        <taxon>Pedosphaera</taxon>
    </lineage>
</organism>
<keyword evidence="3 5" id="KW-0808">Transferase</keyword>
<dbReference type="PROSITE" id="PS51585">
    <property type="entry name" value="SAM_MT_TPMT"/>
    <property type="match status" value="1"/>
</dbReference>
<dbReference type="EMBL" id="ABOX02000009">
    <property type="protein sequence ID" value="EEF61526.1"/>
    <property type="molecule type" value="Genomic_DNA"/>
</dbReference>
<keyword evidence="4" id="KW-0949">S-adenosyl-L-methionine</keyword>
<evidence type="ECO:0000313" key="5">
    <source>
        <dbReference type="EMBL" id="EEF61526.1"/>
    </source>
</evidence>
<reference evidence="5 6" key="1">
    <citation type="journal article" date="2011" name="J. Bacteriol.">
        <title>Genome sequence of 'Pedosphaera parvula' Ellin514, an aerobic Verrucomicrobial isolate from pasture soil.</title>
        <authorList>
            <person name="Kant R."/>
            <person name="van Passel M.W."/>
            <person name="Sangwan P."/>
            <person name="Palva A."/>
            <person name="Lucas S."/>
            <person name="Copeland A."/>
            <person name="Lapidus A."/>
            <person name="Glavina Del Rio T."/>
            <person name="Dalin E."/>
            <person name="Tice H."/>
            <person name="Bruce D."/>
            <person name="Goodwin L."/>
            <person name="Pitluck S."/>
            <person name="Chertkov O."/>
            <person name="Larimer F.W."/>
            <person name="Land M.L."/>
            <person name="Hauser L."/>
            <person name="Brettin T.S."/>
            <person name="Detter J.C."/>
            <person name="Han S."/>
            <person name="de Vos W.M."/>
            <person name="Janssen P.H."/>
            <person name="Smidt H."/>
        </authorList>
    </citation>
    <scope>NUCLEOTIDE SEQUENCE [LARGE SCALE GENOMIC DNA]</scope>
    <source>
        <strain evidence="5 6">Ellin514</strain>
    </source>
</reference>
<dbReference type="OrthoDB" id="189743at2"/>
<dbReference type="RefSeq" id="WP_007414418.1">
    <property type="nucleotide sequence ID" value="NZ_ABOX02000009.1"/>
</dbReference>
<keyword evidence="6" id="KW-1185">Reference proteome</keyword>
<dbReference type="InterPro" id="IPR029063">
    <property type="entry name" value="SAM-dependent_MTases_sf"/>
</dbReference>
<dbReference type="PANTHER" id="PTHR32183:SF6">
    <property type="entry name" value="CYSTEINE SULFINATE DESULFINASE_CYSTEINE DESULFURASE AND RELATED ENZYMES"/>
    <property type="match status" value="1"/>
</dbReference>
<evidence type="ECO:0000313" key="6">
    <source>
        <dbReference type="Proteomes" id="UP000003688"/>
    </source>
</evidence>
<dbReference type="GO" id="GO:0008757">
    <property type="term" value="F:S-adenosylmethionine-dependent methyltransferase activity"/>
    <property type="evidence" value="ECO:0007669"/>
    <property type="project" value="InterPro"/>
</dbReference>
<dbReference type="STRING" id="320771.Cflav_PD4204"/>
<accession>B9XF28</accession>
<dbReference type="PANTHER" id="PTHR32183">
    <property type="match status" value="1"/>
</dbReference>
<gene>
    <name evidence="5" type="ORF">Cflav_PD4204</name>
</gene>
<dbReference type="InterPro" id="IPR008854">
    <property type="entry name" value="TPMT"/>
</dbReference>
<evidence type="ECO:0000256" key="3">
    <source>
        <dbReference type="ARBA" id="ARBA00022679"/>
    </source>
</evidence>
<dbReference type="Pfam" id="PF05724">
    <property type="entry name" value="TPMT"/>
    <property type="match status" value="1"/>
</dbReference>